<keyword evidence="1" id="KW-0812">Transmembrane</keyword>
<accession>A0AAU8FSD7</accession>
<organism evidence="2">
    <name type="scientific">Dyadobacter sp. 676</name>
    <dbReference type="NCBI Taxonomy" id="3088362"/>
    <lineage>
        <taxon>Bacteria</taxon>
        <taxon>Pseudomonadati</taxon>
        <taxon>Bacteroidota</taxon>
        <taxon>Cytophagia</taxon>
        <taxon>Cytophagales</taxon>
        <taxon>Spirosomataceae</taxon>
        <taxon>Dyadobacter</taxon>
    </lineage>
</organism>
<name>A0AAU8FSD7_9BACT</name>
<evidence type="ECO:0000256" key="1">
    <source>
        <dbReference type="SAM" id="Phobius"/>
    </source>
</evidence>
<protein>
    <submittedName>
        <fullName evidence="2">Uncharacterized protein</fullName>
    </submittedName>
</protein>
<keyword evidence="1" id="KW-0472">Membrane</keyword>
<dbReference type="EMBL" id="CP159289">
    <property type="protein sequence ID" value="XCH27286.1"/>
    <property type="molecule type" value="Genomic_DNA"/>
</dbReference>
<keyword evidence="1" id="KW-1133">Transmembrane helix</keyword>
<gene>
    <name evidence="2" type="ORF">ABV298_13155</name>
</gene>
<feature type="transmembrane region" description="Helical" evidence="1">
    <location>
        <begin position="45"/>
        <end position="62"/>
    </location>
</feature>
<feature type="transmembrane region" description="Helical" evidence="1">
    <location>
        <begin position="12"/>
        <end position="33"/>
    </location>
</feature>
<dbReference type="AlphaFoldDB" id="A0AAU8FSD7"/>
<feature type="transmembrane region" description="Helical" evidence="1">
    <location>
        <begin position="100"/>
        <end position="122"/>
    </location>
</feature>
<dbReference type="RefSeq" id="WP_353722545.1">
    <property type="nucleotide sequence ID" value="NZ_CP159289.1"/>
</dbReference>
<proteinExistence type="predicted"/>
<evidence type="ECO:0000313" key="2">
    <source>
        <dbReference type="EMBL" id="XCH27286.1"/>
    </source>
</evidence>
<feature type="transmembrane region" description="Helical" evidence="1">
    <location>
        <begin position="69"/>
        <end position="88"/>
    </location>
</feature>
<reference evidence="2" key="1">
    <citation type="submission" date="2024-06" db="EMBL/GenBank/DDBJ databases">
        <title>Sequencing and assembly of the genome of Dyadobacter sp. strain 676, a symbiont of Cyamopsis tetragonoloba.</title>
        <authorList>
            <person name="Guro P."/>
            <person name="Sazanova A."/>
            <person name="Kuznetsova I."/>
            <person name="Belimov A."/>
            <person name="Safronova V."/>
        </authorList>
    </citation>
    <scope>NUCLEOTIDE SEQUENCE</scope>
    <source>
        <strain evidence="2">676</strain>
    </source>
</reference>
<sequence length="189" mass="21479">MIWEFRTDAGNLLREYLANTVTDALLFVIVFQVCRRIDLPGIPAAPFWLLISLALLFPLVRVGKVNDMLLRGMMPVLILIGCCLVYPLTAQPLPKVLMALRGKAVCIIIVLVLLFPASIGIGRFYRAARFNRLTALWSPVSSKFVPIPYNAYPSLYETLRQRWSRQEAEQYLGKTDSFYEKYIAPPLDP</sequence>